<gene>
    <name evidence="1" type="ORF">CCMSSC00406_0006681</name>
</gene>
<accession>A0ACB7IU41</accession>
<reference evidence="1 2" key="1">
    <citation type="journal article" date="2021" name="Appl. Environ. Microbiol.">
        <title>Genetic linkage and physical mapping for an oyster mushroom Pleurotus cornucopiae and QTL analysis for the trait cap color.</title>
        <authorList>
            <person name="Zhang Y."/>
            <person name="Gao W."/>
            <person name="Sonnenberg A."/>
            <person name="Chen Q."/>
            <person name="Zhang J."/>
            <person name="Huang C."/>
        </authorList>
    </citation>
    <scope>NUCLEOTIDE SEQUENCE [LARGE SCALE GENOMIC DNA]</scope>
    <source>
        <strain evidence="1">CCMSSC00406</strain>
    </source>
</reference>
<evidence type="ECO:0000313" key="1">
    <source>
        <dbReference type="EMBL" id="KAG9221738.1"/>
    </source>
</evidence>
<dbReference type="Proteomes" id="UP000824881">
    <property type="component" value="Unassembled WGS sequence"/>
</dbReference>
<keyword evidence="2" id="KW-1185">Reference proteome</keyword>
<dbReference type="EMBL" id="WQMT02000006">
    <property type="protein sequence ID" value="KAG9221738.1"/>
    <property type="molecule type" value="Genomic_DNA"/>
</dbReference>
<evidence type="ECO:0000313" key="2">
    <source>
        <dbReference type="Proteomes" id="UP000824881"/>
    </source>
</evidence>
<protein>
    <submittedName>
        <fullName evidence="1">Uncharacterized protein</fullName>
    </submittedName>
</protein>
<proteinExistence type="predicted"/>
<sequence length="1261" mass="140093">MDNRKIKSMLWSQTFEAHSLTPLPRMSLMLTHVAFAGPPSGAKTRVDILYEGARHEMICCSIGTLIRGFEQLYIRLPFISDKEYIVNVRGESDICLAGYNLLDHHRPASDLYAETQLFGDSSPSSNQMKKSPVKHELVKAMRGTSPVEEDDITPEIVLSGDDTRVVPSAQWTNFLGWQKDHAQRVTSEYEQDDETSPTRSEIGHRRTTSRGHFETEKNPPGSKVKVKTEQVEPTTSSPAKTLAVPIKLETVQPSQTRKKAPTSKPKVDRAESTSSPVKTLAATNLDQPPAQHPAAAQLSNLKDELNVASRIARRAQADVDIQKASVRVMQKTNAEILLRLTAFEKAARFLPKRPPQPRRPFSATETTIEGSPSQNSDPVPMFESSSPSPISSPHCDFGPPLDGDSEDEGAGPIRISASTQLMSTPLHELENLPLYASPNVGRSAPVVRAQLTHHPPAAQYARPHSTAQGSPVGYITVPESDTLACEEPSSIAVDIPALSSRSPSSFPVGSNPLLPSADPQDKHQSFPSPPPCNEHRSIQFLRHSRAKGQGGSLTIGGSALHAERPKMAVVTVPVRPNSIESMADSLTPELLIESPSRLTAYKDWEVDKPYQAWDGIVGAVIPGRRQFITSPNAPELFSPPEQTSHVILRQDGRWGPDDPFQCPQLYQQQYCHHACVLKRIDDPFDPRSIMWWTPKEADLSADPIVPQRYSVKFVHLTSFKLCVSRLVEEFSKDKDSLRTEANSQWVNMLVNQLQIWVNRLSTFATIFPNVLFLVAEVQRRWLDLRAYIDYMVLVKKELSKLRPLSTKFPPCHPFIGAITYNLTVAEEFAQTGIPVWLLRDLSEFSPNVRIKSLAPLQETTKSVVVQPFPGISRSLFVGPSDSCLKLDAIYKYSRQHFSADESGLAPQSPFGPVDVSISERPAKRAKIQTAPSVSRSRPLPAPNDKDIAKFHPTDHPFWPAILPAWRDALAAVDHSNSRVVAEWTPGDSGYRFPDPHLFVPPTTSMVNKRISSYFITWLNYEDAIRLAQCSPTSSSHTTTRWRELLLLSMKEAGLLSFKANSGAEGRMSEMTTLLHQWIAKHHIKMAIPDAASAKVHGYTLTFDSLPPADIARMVVYVLCELNFRSELRALDAYMHIPHESHRKAAERDTLLGYCFPGWLPGVAGGDVLTVSADDGSTGLCAPIFEDRRRYVLALAQLMSSWRGAPPTIRTRVPGQSATSISFVDPDLERTCAVFYSQSFFDRFARVPTVPRYLGSRLLRQQ</sequence>
<organism evidence="1 2">
    <name type="scientific">Pleurotus cornucopiae</name>
    <name type="common">Cornucopia mushroom</name>
    <dbReference type="NCBI Taxonomy" id="5321"/>
    <lineage>
        <taxon>Eukaryota</taxon>
        <taxon>Fungi</taxon>
        <taxon>Dikarya</taxon>
        <taxon>Basidiomycota</taxon>
        <taxon>Agaricomycotina</taxon>
        <taxon>Agaricomycetes</taxon>
        <taxon>Agaricomycetidae</taxon>
        <taxon>Agaricales</taxon>
        <taxon>Pleurotineae</taxon>
        <taxon>Pleurotaceae</taxon>
        <taxon>Pleurotus</taxon>
    </lineage>
</organism>
<name>A0ACB7IU41_PLECO</name>
<comment type="caution">
    <text evidence="1">The sequence shown here is derived from an EMBL/GenBank/DDBJ whole genome shotgun (WGS) entry which is preliminary data.</text>
</comment>